<dbReference type="GO" id="GO:0008146">
    <property type="term" value="F:sulfotransferase activity"/>
    <property type="evidence" value="ECO:0007669"/>
    <property type="project" value="InterPro"/>
</dbReference>
<proteinExistence type="inferred from homology"/>
<dbReference type="AlphaFoldDB" id="A0A4U1ML09"/>
<evidence type="ECO:0000313" key="4">
    <source>
        <dbReference type="EMBL" id="TKD71863.1"/>
    </source>
</evidence>
<comment type="similarity">
    <text evidence="1">Belongs to the sulfotransferase 1 family.</text>
</comment>
<dbReference type="OrthoDB" id="570215at2"/>
<reference evidence="4 5" key="1">
    <citation type="submission" date="2019-04" db="EMBL/GenBank/DDBJ databases">
        <title>Genome sequence of Bacillus hwajinpoensis strain Y2.</title>
        <authorList>
            <person name="Fair J.L."/>
            <person name="Maclea K.S."/>
        </authorList>
    </citation>
    <scope>NUCLEOTIDE SEQUENCE [LARGE SCALE GENOMIC DNA]</scope>
    <source>
        <strain evidence="4 5">Y2</strain>
    </source>
</reference>
<dbReference type="Proteomes" id="UP000310541">
    <property type="component" value="Unassembled WGS sequence"/>
</dbReference>
<name>A0A4U1ML09_9BACL</name>
<dbReference type="InterPro" id="IPR000863">
    <property type="entry name" value="Sulfotransferase_dom"/>
</dbReference>
<gene>
    <name evidence="4" type="ORF">FBF83_03420</name>
</gene>
<organism evidence="4 5">
    <name type="scientific">Guptibacillus hwajinpoensis</name>
    <dbReference type="NCBI Taxonomy" id="208199"/>
    <lineage>
        <taxon>Bacteria</taxon>
        <taxon>Bacillati</taxon>
        <taxon>Bacillota</taxon>
        <taxon>Bacilli</taxon>
        <taxon>Bacillales</taxon>
        <taxon>Guptibacillaceae</taxon>
        <taxon>Guptibacillus</taxon>
    </lineage>
</organism>
<feature type="domain" description="Sulfotransferase" evidence="3">
    <location>
        <begin position="27"/>
        <end position="258"/>
    </location>
</feature>
<dbReference type="InterPro" id="IPR027417">
    <property type="entry name" value="P-loop_NTPase"/>
</dbReference>
<evidence type="ECO:0000313" key="5">
    <source>
        <dbReference type="Proteomes" id="UP000310541"/>
    </source>
</evidence>
<dbReference type="PANTHER" id="PTHR11783">
    <property type="entry name" value="SULFOTRANSFERASE SULT"/>
    <property type="match status" value="1"/>
</dbReference>
<keyword evidence="2 4" id="KW-0808">Transferase</keyword>
<evidence type="ECO:0000259" key="3">
    <source>
        <dbReference type="Pfam" id="PF00685"/>
    </source>
</evidence>
<dbReference type="SUPFAM" id="SSF52540">
    <property type="entry name" value="P-loop containing nucleoside triphosphate hydrolases"/>
    <property type="match status" value="1"/>
</dbReference>
<dbReference type="Gene3D" id="3.40.50.300">
    <property type="entry name" value="P-loop containing nucleotide triphosphate hydrolases"/>
    <property type="match status" value="1"/>
</dbReference>
<evidence type="ECO:0000256" key="2">
    <source>
        <dbReference type="ARBA" id="ARBA00022679"/>
    </source>
</evidence>
<dbReference type="Pfam" id="PF00685">
    <property type="entry name" value="Sulfotransfer_1"/>
    <property type="match status" value="1"/>
</dbReference>
<evidence type="ECO:0000256" key="1">
    <source>
        <dbReference type="ARBA" id="ARBA00005771"/>
    </source>
</evidence>
<dbReference type="EMBL" id="SWFM01000001">
    <property type="protein sequence ID" value="TKD71863.1"/>
    <property type="molecule type" value="Genomic_DNA"/>
</dbReference>
<accession>A0A4U1ML09</accession>
<protein>
    <submittedName>
        <fullName evidence="4">Sulfotransferase domain-containing protein</fullName>
    </submittedName>
</protein>
<comment type="caution">
    <text evidence="4">The sequence shown here is derived from an EMBL/GenBank/DDBJ whole genome shotgun (WGS) entry which is preliminary data.</text>
</comment>
<sequence>MVMKKIMFGKKGRLVKMLHSNDQLPAFLMTSMPKSGTHLMKQLLLGIPGVSHDLKDRFYPEKTIILMEKLKKINSNHFGQGHLFYSKELSNSLSDASIKHIFISRDLRDVVVSFAYFIESKYPAHPLHSYFTDPTTTQKDKYLALIEGLEKDGLSYPNIASWASSYEGWLSDENTLTVTFEDLMSSTESMERQLIRIVTYLWEEAISSSYHSELIQLMKTNLDPSASPTFRNGHIGNWKEEFDHEVKSAFNQVAGDWLIRNGYEKNQDWL</sequence>